<gene>
    <name evidence="1" type="ORF">DRW41_04140</name>
</gene>
<name>A0A3D8GWC3_9BACI</name>
<dbReference type="SUPFAM" id="SSF51126">
    <property type="entry name" value="Pectin lyase-like"/>
    <property type="match status" value="1"/>
</dbReference>
<dbReference type="OrthoDB" id="2746811at2"/>
<reference evidence="1 2" key="1">
    <citation type="submission" date="2018-07" db="EMBL/GenBank/DDBJ databases">
        <title>Bacillus sp. YLB-04 draft genome sequence.</title>
        <authorList>
            <person name="Yu L."/>
            <person name="Tang X."/>
        </authorList>
    </citation>
    <scope>NUCLEOTIDE SEQUENCE [LARGE SCALE GENOMIC DNA]</scope>
    <source>
        <strain evidence="1 2">YLB-04</strain>
    </source>
</reference>
<dbReference type="EMBL" id="QNQT01000001">
    <property type="protein sequence ID" value="RDU38757.1"/>
    <property type="molecule type" value="Genomic_DNA"/>
</dbReference>
<dbReference type="RefSeq" id="WP_115450672.1">
    <property type="nucleotide sequence ID" value="NZ_QNQT01000001.1"/>
</dbReference>
<protein>
    <submittedName>
        <fullName evidence="1">Uncharacterized protein</fullName>
    </submittedName>
</protein>
<dbReference type="AlphaFoldDB" id="A0A3D8GWC3"/>
<dbReference type="Gene3D" id="2.160.20.10">
    <property type="entry name" value="Single-stranded right-handed beta-helix, Pectin lyase-like"/>
    <property type="match status" value="1"/>
</dbReference>
<dbReference type="InterPro" id="IPR006626">
    <property type="entry name" value="PbH1"/>
</dbReference>
<evidence type="ECO:0000313" key="1">
    <source>
        <dbReference type="EMBL" id="RDU38757.1"/>
    </source>
</evidence>
<sequence length="656" mass="70357">MDFANEEQSKMTPPNNKDLSAYMSSITLQAGDPTGRVQSTAELQALFDKSATGDTIVIPPGLYWVEKNKALTDFPNNDQPCLLLRGKKNIRISAWGATFETRTHAQGILELQLCEDIVIEGLKTKGYGKFPPLDPVTGYGEKGTTAGGYPTSGYWNYYKNNSFDTSAKLKNDGIPFGTFGGGFIGNIGSGILIHRGCRRITLEKCESYGFNYAGFLIGHLGDYFPANLGYSDNSDIKFINCYGHDNYSANFAMSAVDRPEVIDCLIERAGHPNASKTHTYVDPGYGINMVGTNYSKARDGLFHANTIRGNKRKGIDAHSGGGMIATDNFIADSMVCGIFYQYVNSTQYARDSIIANNKMVNCGYARNPLAAIALEGARGGTKATQELNALVKNNHIKKCFGTYGIIFVGAFDRVSIEGNIIHGVPDQLDKTITAFNPCAIYCGYSVATQPNYSGNVSHNEVEIEDSAIPIGIMVRNLQEGTVSGNTVKLPHSAAKNGIKLWNCDKVGAFGNTVRLGTIGEPLTAETNGTVLANTLTGGNAAYQPIQGQPVAFRIAANSGNGVVTYKAGIQFVNSIVSNTYGLAVNLKNVPSGTTPFVKVMDAGSGGLVAGSTVMGYYYIRSASHTQVMVGIKANQTASHTPFNRLKTGALDIEITI</sequence>
<dbReference type="InterPro" id="IPR012334">
    <property type="entry name" value="Pectin_lyas_fold"/>
</dbReference>
<dbReference type="SMART" id="SM00710">
    <property type="entry name" value="PbH1"/>
    <property type="match status" value="8"/>
</dbReference>
<keyword evidence="2" id="KW-1185">Reference proteome</keyword>
<proteinExistence type="predicted"/>
<dbReference type="InterPro" id="IPR011050">
    <property type="entry name" value="Pectin_lyase_fold/virulence"/>
</dbReference>
<comment type="caution">
    <text evidence="1">The sequence shown here is derived from an EMBL/GenBank/DDBJ whole genome shotgun (WGS) entry which is preliminary data.</text>
</comment>
<accession>A0A3D8GWC3</accession>
<organism evidence="1 2">
    <name type="scientific">Neobacillus piezotolerans</name>
    <dbReference type="NCBI Taxonomy" id="2259171"/>
    <lineage>
        <taxon>Bacteria</taxon>
        <taxon>Bacillati</taxon>
        <taxon>Bacillota</taxon>
        <taxon>Bacilli</taxon>
        <taxon>Bacillales</taxon>
        <taxon>Bacillaceae</taxon>
        <taxon>Neobacillus</taxon>
    </lineage>
</organism>
<evidence type="ECO:0000313" key="2">
    <source>
        <dbReference type="Proteomes" id="UP000257144"/>
    </source>
</evidence>
<dbReference type="Proteomes" id="UP000257144">
    <property type="component" value="Unassembled WGS sequence"/>
</dbReference>